<dbReference type="InterPro" id="IPR005855">
    <property type="entry name" value="GFAT"/>
</dbReference>
<keyword evidence="5" id="KW-0677">Repeat</keyword>
<dbReference type="PANTHER" id="PTHR10937">
    <property type="entry name" value="GLUCOSAMINE--FRUCTOSE-6-PHOSPHATE AMINOTRANSFERASE, ISOMERIZING"/>
    <property type="match status" value="1"/>
</dbReference>
<dbReference type="SUPFAM" id="SSF53697">
    <property type="entry name" value="SIS domain"/>
    <property type="match status" value="1"/>
</dbReference>
<dbReference type="CDD" id="cd00714">
    <property type="entry name" value="GFAT"/>
    <property type="match status" value="1"/>
</dbReference>
<accession>K0SXS4</accession>
<dbReference type="GO" id="GO:0097367">
    <property type="term" value="F:carbohydrate derivative binding"/>
    <property type="evidence" value="ECO:0007669"/>
    <property type="project" value="InterPro"/>
</dbReference>
<keyword evidence="4" id="KW-0808">Transferase</keyword>
<keyword evidence="10" id="KW-1185">Reference proteome</keyword>
<dbReference type="Pfam" id="PF13522">
    <property type="entry name" value="GATase_6"/>
    <property type="match status" value="1"/>
</dbReference>
<dbReference type="NCBIfam" id="NF001484">
    <property type="entry name" value="PRK00331.1"/>
    <property type="match status" value="1"/>
</dbReference>
<dbReference type="FunFam" id="3.40.50.10490:FF:000036">
    <property type="entry name" value="Glutamine-fructose-6-phosphate transaminase (Isomerizing), variant"/>
    <property type="match status" value="1"/>
</dbReference>
<dbReference type="PANTHER" id="PTHR10937:SF0">
    <property type="entry name" value="GLUTAMINE--FRUCTOSE-6-PHOSPHATE TRANSAMINASE (ISOMERIZING)"/>
    <property type="match status" value="1"/>
</dbReference>
<evidence type="ECO:0000256" key="3">
    <source>
        <dbReference type="ARBA" id="ARBA00022576"/>
    </source>
</evidence>
<dbReference type="Proteomes" id="UP000266841">
    <property type="component" value="Unassembled WGS sequence"/>
</dbReference>
<dbReference type="OMA" id="HLWQTHP"/>
<evidence type="ECO:0000259" key="8">
    <source>
        <dbReference type="PROSITE" id="PS51464"/>
    </source>
</evidence>
<dbReference type="EC" id="2.6.1.16" evidence="2"/>
<evidence type="ECO:0000256" key="6">
    <source>
        <dbReference type="ARBA" id="ARBA00022962"/>
    </source>
</evidence>
<dbReference type="InterPro" id="IPR046348">
    <property type="entry name" value="SIS_dom_sf"/>
</dbReference>
<name>K0SXS4_THAOC</name>
<comment type="catalytic activity">
    <reaction evidence="1">
        <text>D-fructose 6-phosphate + L-glutamine = D-glucosamine 6-phosphate + L-glutamate</text>
        <dbReference type="Rhea" id="RHEA:13237"/>
        <dbReference type="ChEBI" id="CHEBI:29985"/>
        <dbReference type="ChEBI" id="CHEBI:58359"/>
        <dbReference type="ChEBI" id="CHEBI:58725"/>
        <dbReference type="ChEBI" id="CHEBI:61527"/>
        <dbReference type="EC" id="2.6.1.16"/>
    </reaction>
</comment>
<dbReference type="Pfam" id="PF01380">
    <property type="entry name" value="SIS"/>
    <property type="match status" value="2"/>
</dbReference>
<gene>
    <name evidence="9" type="ORF">THAOC_16308</name>
</gene>
<feature type="domain" description="SIS" evidence="8">
    <location>
        <begin position="558"/>
        <end position="701"/>
    </location>
</feature>
<proteinExistence type="predicted"/>
<dbReference type="InterPro" id="IPR017932">
    <property type="entry name" value="GATase_2_dom"/>
</dbReference>
<reference evidence="9 10" key="1">
    <citation type="journal article" date="2012" name="Genome Biol.">
        <title>Genome and low-iron response of an oceanic diatom adapted to chronic iron limitation.</title>
        <authorList>
            <person name="Lommer M."/>
            <person name="Specht M."/>
            <person name="Roy A.S."/>
            <person name="Kraemer L."/>
            <person name="Andreson R."/>
            <person name="Gutowska M.A."/>
            <person name="Wolf J."/>
            <person name="Bergner S.V."/>
            <person name="Schilhabel M.B."/>
            <person name="Klostermeier U.C."/>
            <person name="Beiko R.G."/>
            <person name="Rosenstiel P."/>
            <person name="Hippler M."/>
            <person name="Laroche J."/>
        </authorList>
    </citation>
    <scope>NUCLEOTIDE SEQUENCE [LARGE SCALE GENOMIC DNA]</scope>
    <source>
        <strain evidence="9 10">CCMP1005</strain>
    </source>
</reference>
<evidence type="ECO:0000256" key="5">
    <source>
        <dbReference type="ARBA" id="ARBA00022737"/>
    </source>
</evidence>
<keyword evidence="3" id="KW-0032">Aminotransferase</keyword>
<evidence type="ECO:0000256" key="4">
    <source>
        <dbReference type="ARBA" id="ARBA00022679"/>
    </source>
</evidence>
<dbReference type="OrthoDB" id="15235at2759"/>
<evidence type="ECO:0000313" key="9">
    <source>
        <dbReference type="EMBL" id="EJK63057.1"/>
    </source>
</evidence>
<evidence type="ECO:0000313" key="10">
    <source>
        <dbReference type="Proteomes" id="UP000266841"/>
    </source>
</evidence>
<sequence length="711" mass="75744">MVAAIRSTALRALRSSSSNWGVTAMPAVPGSSARGLGGAAASQAWNDDTAAGSGRYALAVLAAAATAGFAATSDGRRADCTAIAAVVGSKSFDARDFLLDGLEKIKSTRGYDGAGMATMAPDASGMVVVKKSSLDSKADPIALVRDASRPIMGHSVGIAHTRWATVGSITDKNAHPHLDATGKIAVVHNGSIFNRNELRKELKGLGYKLEGQTDTEVIAKLIGHYYDGGKILFDKAVEKAMGRCEGTWGLVVMCNDSPEELVCTSRGSPLYIGVGDDGTFVASNPSAFKGYSRNFIKLDDMEVATITVDGRNLDMTKVIKPETRWQEINEEQASPAPYPHWFIKEIMEQPQAIGRALGFGGRLFLDKATLGGLDDNYEKLKGIENLAVVGCGSSLNAANYGVKLMRHSGVFTNVSAMDANSTDDSDFRLYNKNPQSSGCFVLSNSGETKDVVDFVQMAQQREVPVVSVVNGVGSSIANMTKCGIYTHAGPELASTSTKVFTSQVVCMALASLWFRQTAAKERGLGPSNEHVRALAESLQRLPIAFGMLMRTQNTCRKAAKKLLSKEHCFVLGKGFGEPIAMEGALKLKEVGYLHAEVGGALKHGPFAMIEDESGKQGATPIIMLVLDDMHAHHMRTACEEVKARGAELIIITDNKKLADGLDDDPIVIPSNGPLTALGAVVPLQLIAYELAMLKDNDPDAPRNILKSYALD</sequence>
<dbReference type="InterPro" id="IPR035466">
    <property type="entry name" value="GlmS/AgaS_SIS"/>
</dbReference>
<dbReference type="PROSITE" id="PS51464">
    <property type="entry name" value="SIS"/>
    <property type="match status" value="2"/>
</dbReference>
<dbReference type="GO" id="GO:0004360">
    <property type="term" value="F:glutamine-fructose-6-phosphate transaminase (isomerizing) activity"/>
    <property type="evidence" value="ECO:0007669"/>
    <property type="project" value="UniProtKB-EC"/>
</dbReference>
<dbReference type="Gene3D" id="3.60.20.10">
    <property type="entry name" value="Glutamine Phosphoribosylpyrophosphate, subunit 1, domain 1"/>
    <property type="match status" value="1"/>
</dbReference>
<dbReference type="InterPro" id="IPR047084">
    <property type="entry name" value="GFAT_N"/>
</dbReference>
<dbReference type="Gene3D" id="3.40.50.10490">
    <property type="entry name" value="Glucose-6-phosphate isomerase like protein, domain 1"/>
    <property type="match status" value="2"/>
</dbReference>
<dbReference type="AlphaFoldDB" id="K0SXS4"/>
<dbReference type="SUPFAM" id="SSF56235">
    <property type="entry name" value="N-terminal nucleophile aminohydrolases (Ntn hydrolases)"/>
    <property type="match status" value="1"/>
</dbReference>
<evidence type="ECO:0000256" key="1">
    <source>
        <dbReference type="ARBA" id="ARBA00001031"/>
    </source>
</evidence>
<keyword evidence="6" id="KW-0315">Glutamine amidotransferase</keyword>
<feature type="domain" description="Glutamine amidotransferase type-2" evidence="7">
    <location>
        <begin position="80"/>
        <end position="309"/>
    </location>
</feature>
<dbReference type="GO" id="GO:0006487">
    <property type="term" value="P:protein N-linked glycosylation"/>
    <property type="evidence" value="ECO:0007669"/>
    <property type="project" value="TreeGrafter"/>
</dbReference>
<dbReference type="InterPro" id="IPR001347">
    <property type="entry name" value="SIS_dom"/>
</dbReference>
<protein>
    <recommendedName>
        <fullName evidence="2">glutamine--fructose-6-phosphate transaminase (isomerizing)</fullName>
        <ecNumber evidence="2">2.6.1.16</ecNumber>
    </recommendedName>
</protein>
<evidence type="ECO:0000256" key="2">
    <source>
        <dbReference type="ARBA" id="ARBA00012916"/>
    </source>
</evidence>
<organism evidence="9 10">
    <name type="scientific">Thalassiosira oceanica</name>
    <name type="common">Marine diatom</name>
    <dbReference type="NCBI Taxonomy" id="159749"/>
    <lineage>
        <taxon>Eukaryota</taxon>
        <taxon>Sar</taxon>
        <taxon>Stramenopiles</taxon>
        <taxon>Ochrophyta</taxon>
        <taxon>Bacillariophyta</taxon>
        <taxon>Coscinodiscophyceae</taxon>
        <taxon>Thalassiosirophycidae</taxon>
        <taxon>Thalassiosirales</taxon>
        <taxon>Thalassiosiraceae</taxon>
        <taxon>Thalassiosira</taxon>
    </lineage>
</organism>
<dbReference type="CDD" id="cd05008">
    <property type="entry name" value="SIS_GlmS_GlmD_1"/>
    <property type="match status" value="1"/>
</dbReference>
<dbReference type="EMBL" id="AGNL01018463">
    <property type="protein sequence ID" value="EJK63057.1"/>
    <property type="molecule type" value="Genomic_DNA"/>
</dbReference>
<dbReference type="GO" id="GO:0006047">
    <property type="term" value="P:UDP-N-acetylglucosamine metabolic process"/>
    <property type="evidence" value="ECO:0007669"/>
    <property type="project" value="TreeGrafter"/>
</dbReference>
<dbReference type="PROSITE" id="PS51278">
    <property type="entry name" value="GATASE_TYPE_2"/>
    <property type="match status" value="1"/>
</dbReference>
<dbReference type="CDD" id="cd05009">
    <property type="entry name" value="SIS_GlmS_GlmD_2"/>
    <property type="match status" value="1"/>
</dbReference>
<dbReference type="InterPro" id="IPR035490">
    <property type="entry name" value="GlmS/FrlB_SIS"/>
</dbReference>
<comment type="caution">
    <text evidence="9">The sequence shown here is derived from an EMBL/GenBank/DDBJ whole genome shotgun (WGS) entry which is preliminary data.</text>
</comment>
<feature type="domain" description="SIS" evidence="8">
    <location>
        <begin position="376"/>
        <end position="529"/>
    </location>
</feature>
<dbReference type="eggNOG" id="KOG1268">
    <property type="taxonomic scope" value="Eukaryota"/>
</dbReference>
<dbReference type="GO" id="GO:0006002">
    <property type="term" value="P:fructose 6-phosphate metabolic process"/>
    <property type="evidence" value="ECO:0007669"/>
    <property type="project" value="TreeGrafter"/>
</dbReference>
<dbReference type="InterPro" id="IPR029055">
    <property type="entry name" value="Ntn_hydrolases_N"/>
</dbReference>
<evidence type="ECO:0000259" key="7">
    <source>
        <dbReference type="PROSITE" id="PS51278"/>
    </source>
</evidence>
<dbReference type="NCBIfam" id="TIGR01135">
    <property type="entry name" value="glmS"/>
    <property type="match status" value="1"/>
</dbReference>